<evidence type="ECO:0000256" key="1">
    <source>
        <dbReference type="SAM" id="MobiDB-lite"/>
    </source>
</evidence>
<sequence length="743" mass="81584">MRPFESYRRQPRTISMASAVSDSVNEGSPQMNISVETAESVYFILSSAWRAGRTQWPQTAAEKAAEKNEYYKAYDPLTGLKIAATLSGFLTMAVLYVFYKAKCKRLKFMRSSSDEDSIVIDQPASQPHLHESNPGLTADSSAFYQVEVECGSANKFQHYCESGRETPSGSIVTSQQPALHQSTVTIKSSQPQYYADDSEMPAWKIYAKELFLYGGSGLWRSASLQKGSDPVLLVAQSSFDETINSRSQRTGSLSGSVMGGLGIYRCDSRKPSSVCAYPTRNSQSRLQVPNVQPKTACVSQLHRQRSLNRQDCSRQDEVITGSGRDQQLQSPFNKKNLPGRSVSFRESDMTNYSRSKRVARSRPGSLHNNRPDYSRLRSGSCSNAETGHLRPDTLAVGHRRSSFRTPSRQPSIRENRRHAVTPSTSVDLPIPSLPPPSPRSRLAVVHRVHIQQPEDSKNKLTYCRSASLTSEPISRGWRSSIAKMIRAKSTSGNSVRSNGERTECSSPKNRRNRNPSSLANAEMGLAPSTKQEERDNGNSQREGHIDICVIQATPAASPCTSIRSTFSGDSLDSATAKNIPAFSSFQPSAVMSVRDRRKCFARMKGQTIDHDNALAIDTSFLAPPMVEYNVGLSPSSLLSYPLADLRSHRSTSPAGHSASTWLQVFNEEPHPLKDNCHPPTKRPAVVSTGNKSRSSALTGEHLGVGQLPSPAEVVKGGRPASHQVSNSSPTYSNTQQQSTPFPF</sequence>
<feature type="region of interest" description="Disordered" evidence="1">
    <location>
        <begin position="673"/>
        <end position="743"/>
    </location>
</feature>
<feature type="transmembrane region" description="Helical" evidence="2">
    <location>
        <begin position="80"/>
        <end position="99"/>
    </location>
</feature>
<feature type="compositionally biased region" description="Basic and acidic residues" evidence="1">
    <location>
        <begin position="530"/>
        <end position="540"/>
    </location>
</feature>
<dbReference type="EMBL" id="LRGB01000115">
    <property type="protein sequence ID" value="KZS20729.1"/>
    <property type="molecule type" value="Genomic_DNA"/>
</dbReference>
<evidence type="ECO:0000313" key="4">
    <source>
        <dbReference type="Proteomes" id="UP000076858"/>
    </source>
</evidence>
<dbReference type="Proteomes" id="UP000076858">
    <property type="component" value="Unassembled WGS sequence"/>
</dbReference>
<feature type="compositionally biased region" description="Polar residues" evidence="1">
    <location>
        <begin position="687"/>
        <end position="697"/>
    </location>
</feature>
<keyword evidence="2" id="KW-0472">Membrane</keyword>
<gene>
    <name evidence="3" type="ORF">APZ42_012399</name>
</gene>
<evidence type="ECO:0000313" key="3">
    <source>
        <dbReference type="EMBL" id="KZS20729.1"/>
    </source>
</evidence>
<reference evidence="3 4" key="1">
    <citation type="submission" date="2016-03" db="EMBL/GenBank/DDBJ databases">
        <title>EvidentialGene: Evidence-directed Construction of Genes on Genomes.</title>
        <authorList>
            <person name="Gilbert D.G."/>
            <person name="Choi J.-H."/>
            <person name="Mockaitis K."/>
            <person name="Colbourne J."/>
            <person name="Pfrender M."/>
        </authorList>
    </citation>
    <scope>NUCLEOTIDE SEQUENCE [LARGE SCALE GENOMIC DNA]</scope>
    <source>
        <strain evidence="3 4">Xinb3</strain>
        <tissue evidence="3">Complete organism</tissue>
    </source>
</reference>
<feature type="compositionally biased region" description="Polar residues" evidence="1">
    <location>
        <begin position="403"/>
        <end position="412"/>
    </location>
</feature>
<keyword evidence="2" id="KW-0812">Transmembrane</keyword>
<accession>A0A0P5ZYB4</accession>
<feature type="region of interest" description="Disordered" evidence="1">
    <location>
        <begin position="319"/>
        <end position="439"/>
    </location>
</feature>
<feature type="compositionally biased region" description="Polar residues" evidence="1">
    <location>
        <begin position="323"/>
        <end position="333"/>
    </location>
</feature>
<feature type="compositionally biased region" description="Polar residues" evidence="1">
    <location>
        <begin position="488"/>
        <end position="497"/>
    </location>
</feature>
<proteinExistence type="predicted"/>
<evidence type="ECO:0000256" key="2">
    <source>
        <dbReference type="SAM" id="Phobius"/>
    </source>
</evidence>
<keyword evidence="4" id="KW-1185">Reference proteome</keyword>
<name>A0A0P5ZYB4_9CRUS</name>
<feature type="region of interest" description="Disordered" evidence="1">
    <location>
        <begin position="487"/>
        <end position="540"/>
    </location>
</feature>
<protein>
    <submittedName>
        <fullName evidence="3">Uncharacterized protein</fullName>
    </submittedName>
</protein>
<comment type="caution">
    <text evidence="3">The sequence shown here is derived from an EMBL/GenBank/DDBJ whole genome shotgun (WGS) entry which is preliminary data.</text>
</comment>
<dbReference type="AlphaFoldDB" id="A0A0P5ZYB4"/>
<organism evidence="3 4">
    <name type="scientific">Daphnia magna</name>
    <dbReference type="NCBI Taxonomy" id="35525"/>
    <lineage>
        <taxon>Eukaryota</taxon>
        <taxon>Metazoa</taxon>
        <taxon>Ecdysozoa</taxon>
        <taxon>Arthropoda</taxon>
        <taxon>Crustacea</taxon>
        <taxon>Branchiopoda</taxon>
        <taxon>Diplostraca</taxon>
        <taxon>Cladocera</taxon>
        <taxon>Anomopoda</taxon>
        <taxon>Daphniidae</taxon>
        <taxon>Daphnia</taxon>
    </lineage>
</organism>
<keyword evidence="2" id="KW-1133">Transmembrane helix</keyword>
<feature type="compositionally biased region" description="Polar residues" evidence="1">
    <location>
        <begin position="722"/>
        <end position="743"/>
    </location>
</feature>
<dbReference type="OrthoDB" id="6505468at2759"/>